<evidence type="ECO:0000256" key="2">
    <source>
        <dbReference type="RuleBase" id="RU362080"/>
    </source>
</evidence>
<organism evidence="3 4">
    <name type="scientific">Horticoccus luteus</name>
    <dbReference type="NCBI Taxonomy" id="2862869"/>
    <lineage>
        <taxon>Bacteria</taxon>
        <taxon>Pseudomonadati</taxon>
        <taxon>Verrucomicrobiota</taxon>
        <taxon>Opitutia</taxon>
        <taxon>Opitutales</taxon>
        <taxon>Opitutaceae</taxon>
        <taxon>Horticoccus</taxon>
    </lineage>
</organism>
<comment type="function">
    <text evidence="2">Antitoxin component of a type II toxin-antitoxin (TA) system.</text>
</comment>
<sequence>MKTVSIRELHTRTGHYVRRAATEPITVTDRGQAIARLVPATEPTGVTFAQRRLRPGFKRFLAAGPIGGKDSTQIISEDRDER</sequence>
<protein>
    <recommendedName>
        <fullName evidence="2">Antitoxin</fullName>
    </recommendedName>
</protein>
<evidence type="ECO:0000313" key="3">
    <source>
        <dbReference type="EMBL" id="QYM78792.1"/>
    </source>
</evidence>
<dbReference type="NCBIfam" id="TIGR01552">
    <property type="entry name" value="phd_fam"/>
    <property type="match status" value="1"/>
</dbReference>
<evidence type="ECO:0000313" key="4">
    <source>
        <dbReference type="Proteomes" id="UP000825051"/>
    </source>
</evidence>
<dbReference type="Pfam" id="PF02604">
    <property type="entry name" value="PhdYeFM_antitox"/>
    <property type="match status" value="1"/>
</dbReference>
<evidence type="ECO:0000256" key="1">
    <source>
        <dbReference type="ARBA" id="ARBA00009981"/>
    </source>
</evidence>
<dbReference type="Gene3D" id="3.40.1620.10">
    <property type="entry name" value="YefM-like domain"/>
    <property type="match status" value="1"/>
</dbReference>
<proteinExistence type="inferred from homology"/>
<accession>A0A8F9TVF6</accession>
<dbReference type="InterPro" id="IPR006442">
    <property type="entry name" value="Antitoxin_Phd/YefM"/>
</dbReference>
<dbReference type="AlphaFoldDB" id="A0A8F9TVF6"/>
<gene>
    <name evidence="3" type="ORF">K0B96_16035</name>
</gene>
<keyword evidence="4" id="KW-1185">Reference proteome</keyword>
<reference evidence="3" key="1">
    <citation type="submission" date="2021-08" db="EMBL/GenBank/DDBJ databases">
        <title>Genome of a novel bacterium of the phylum Verrucomicrobia, Oleiharenicola sp. KSB-15.</title>
        <authorList>
            <person name="Chung J.-H."/>
            <person name="Ahn J.-H."/>
            <person name="Yoon Y."/>
            <person name="Kim D.-Y."/>
            <person name="An S.-H."/>
            <person name="Park I."/>
            <person name="Yeon J."/>
        </authorList>
    </citation>
    <scope>NUCLEOTIDE SEQUENCE</scope>
    <source>
        <strain evidence="3">KSB-15</strain>
    </source>
</reference>
<name>A0A8F9TVF6_9BACT</name>
<dbReference type="RefSeq" id="WP_220161896.1">
    <property type="nucleotide sequence ID" value="NZ_CP080507.1"/>
</dbReference>
<dbReference type="Proteomes" id="UP000825051">
    <property type="component" value="Chromosome"/>
</dbReference>
<dbReference type="KEGG" id="ole:K0B96_16035"/>
<comment type="similarity">
    <text evidence="1 2">Belongs to the phD/YefM antitoxin family.</text>
</comment>
<dbReference type="EMBL" id="CP080507">
    <property type="protein sequence ID" value="QYM78792.1"/>
    <property type="molecule type" value="Genomic_DNA"/>
</dbReference>
<dbReference type="InterPro" id="IPR036165">
    <property type="entry name" value="YefM-like_sf"/>
</dbReference>
<dbReference type="SUPFAM" id="SSF143120">
    <property type="entry name" value="YefM-like"/>
    <property type="match status" value="1"/>
</dbReference>